<keyword evidence="1" id="KW-0732">Signal</keyword>
<dbReference type="InterPro" id="IPR011989">
    <property type="entry name" value="ARM-like"/>
</dbReference>
<dbReference type="Gene3D" id="1.25.10.10">
    <property type="entry name" value="Leucine-rich Repeat Variant"/>
    <property type="match status" value="2"/>
</dbReference>
<accession>A0A518BKQ4</accession>
<dbReference type="PANTHER" id="PTHR12697:SF5">
    <property type="entry name" value="DEOXYHYPUSINE HYDROXYLASE"/>
    <property type="match status" value="1"/>
</dbReference>
<keyword evidence="3" id="KW-1185">Reference proteome</keyword>
<evidence type="ECO:0000313" key="3">
    <source>
        <dbReference type="Proteomes" id="UP000316921"/>
    </source>
</evidence>
<dbReference type="Proteomes" id="UP000316921">
    <property type="component" value="Chromosome"/>
</dbReference>
<organism evidence="2 3">
    <name type="scientific">Engelhardtia mirabilis</name>
    <dbReference type="NCBI Taxonomy" id="2528011"/>
    <lineage>
        <taxon>Bacteria</taxon>
        <taxon>Pseudomonadati</taxon>
        <taxon>Planctomycetota</taxon>
        <taxon>Planctomycetia</taxon>
        <taxon>Planctomycetia incertae sedis</taxon>
        <taxon>Engelhardtia</taxon>
    </lineage>
</organism>
<evidence type="ECO:0000256" key="1">
    <source>
        <dbReference type="SAM" id="SignalP"/>
    </source>
</evidence>
<dbReference type="SMART" id="SM00567">
    <property type="entry name" value="EZ_HEAT"/>
    <property type="match status" value="5"/>
</dbReference>
<proteinExistence type="predicted"/>
<evidence type="ECO:0000313" key="2">
    <source>
        <dbReference type="EMBL" id="QDU67551.1"/>
    </source>
</evidence>
<dbReference type="KEGG" id="pbap:Pla133_26390"/>
<reference evidence="2 3" key="1">
    <citation type="submission" date="2019-02" db="EMBL/GenBank/DDBJ databases">
        <title>Deep-cultivation of Planctomycetes and their phenomic and genomic characterization uncovers novel biology.</title>
        <authorList>
            <person name="Wiegand S."/>
            <person name="Jogler M."/>
            <person name="Boedeker C."/>
            <person name="Pinto D."/>
            <person name="Vollmers J."/>
            <person name="Rivas-Marin E."/>
            <person name="Kohn T."/>
            <person name="Peeters S.H."/>
            <person name="Heuer A."/>
            <person name="Rast P."/>
            <person name="Oberbeckmann S."/>
            <person name="Bunk B."/>
            <person name="Jeske O."/>
            <person name="Meyerdierks A."/>
            <person name="Storesund J.E."/>
            <person name="Kallscheuer N."/>
            <person name="Luecker S."/>
            <person name="Lage O.M."/>
            <person name="Pohl T."/>
            <person name="Merkel B.J."/>
            <person name="Hornburger P."/>
            <person name="Mueller R.-W."/>
            <person name="Bruemmer F."/>
            <person name="Labrenz M."/>
            <person name="Spormann A.M."/>
            <person name="Op den Camp H."/>
            <person name="Overmann J."/>
            <person name="Amann R."/>
            <person name="Jetten M.S.M."/>
            <person name="Mascher T."/>
            <person name="Medema M.H."/>
            <person name="Devos D.P."/>
            <person name="Kaster A.-K."/>
            <person name="Ovreas L."/>
            <person name="Rohde M."/>
            <person name="Galperin M.Y."/>
            <person name="Jogler C."/>
        </authorList>
    </citation>
    <scope>NUCLEOTIDE SEQUENCE [LARGE SCALE GENOMIC DNA]</scope>
    <source>
        <strain evidence="2 3">Pla133</strain>
    </source>
</reference>
<name>A0A518BKQ4_9BACT</name>
<dbReference type="EMBL" id="CP036287">
    <property type="protein sequence ID" value="QDU67551.1"/>
    <property type="molecule type" value="Genomic_DNA"/>
</dbReference>
<dbReference type="RefSeq" id="WP_145065822.1">
    <property type="nucleotide sequence ID" value="NZ_CP036287.1"/>
</dbReference>
<feature type="signal peptide" evidence="1">
    <location>
        <begin position="1"/>
        <end position="21"/>
    </location>
</feature>
<protein>
    <submittedName>
        <fullName evidence="2">HEAT repeat protein</fullName>
    </submittedName>
</protein>
<dbReference type="PANTHER" id="PTHR12697">
    <property type="entry name" value="PBS LYASE HEAT-LIKE PROTEIN"/>
    <property type="match status" value="1"/>
</dbReference>
<dbReference type="InterPro" id="IPR016024">
    <property type="entry name" value="ARM-type_fold"/>
</dbReference>
<sequence precursor="true">MQTHAVARLLFATIGCSNVVATAHGAAQTAGDPPTATAGSTEECQPGTMGPDAIASIGSGRANGLSSDREPVATDVTDWTTWWEFNRDPILRVCAPPWEFGITGPRVVKRPTAKQIWAEVVPALRASLLESSDPSIVSSCLIALAQIGEKFGAGSDDPIDSILAGLLTSEDPNIRADTALALGILGVDRSLGLLAGLARGDEIARQAVGARAIDLKTRVFATFALGLLGNRTGAPAIRTRIVSCLTEFLTRPEPSEPQDLAVACVISLGLTPLEPAPAGTEREGSDPAAWRQNQIQFLLGFMHDESRSSVARGHAATAAGRLLMWLDDDAFREQAVDRILLPLATRKAAGYPAEVRRGCVLALGMIGDADDDPVDVRIRAALRDDVPNLMSQSRRFGSIAIAQVAANPGRRSPNVEKNRRELAELLVGRLRLSSGEQDWAALALGLFGLLTENQGGGPDPALALALREFAAAARSPMTTGASALSIGLFGDFVSRDWAIAALERSSDPSTRGHVALGLGPLGDKHAIEPVRAALKEGKLPVPEAAIALGLLDFTDTVTELVEFIAGEAPPASKSAAAAALRLLGGRAAVAPLVALLRDETADAARRSAAAEALGRIIDKEGLPWRSKFTFGLDYHSRTPTLDALLGSDSIDGH</sequence>
<gene>
    <name evidence="2" type="ORF">Pla133_26390</name>
</gene>
<feature type="chain" id="PRO_5022040012" evidence="1">
    <location>
        <begin position="22"/>
        <end position="653"/>
    </location>
</feature>
<dbReference type="AlphaFoldDB" id="A0A518BKQ4"/>
<dbReference type="InterPro" id="IPR004155">
    <property type="entry name" value="PBS_lyase_HEAT"/>
</dbReference>
<dbReference type="GO" id="GO:0016491">
    <property type="term" value="F:oxidoreductase activity"/>
    <property type="evidence" value="ECO:0007669"/>
    <property type="project" value="TreeGrafter"/>
</dbReference>
<dbReference type="SUPFAM" id="SSF48371">
    <property type="entry name" value="ARM repeat"/>
    <property type="match status" value="1"/>
</dbReference>